<name>A0AAV7SQG4_PLEWA</name>
<dbReference type="Proteomes" id="UP001066276">
    <property type="component" value="Chromosome 4_2"/>
</dbReference>
<keyword evidence="2" id="KW-1185">Reference proteome</keyword>
<protein>
    <submittedName>
        <fullName evidence="1">Uncharacterized protein</fullName>
    </submittedName>
</protein>
<proteinExistence type="predicted"/>
<evidence type="ECO:0000313" key="2">
    <source>
        <dbReference type="Proteomes" id="UP001066276"/>
    </source>
</evidence>
<reference evidence="1" key="1">
    <citation type="journal article" date="2022" name="bioRxiv">
        <title>Sequencing and chromosome-scale assembly of the giantPleurodeles waltlgenome.</title>
        <authorList>
            <person name="Brown T."/>
            <person name="Elewa A."/>
            <person name="Iarovenko S."/>
            <person name="Subramanian E."/>
            <person name="Araus A.J."/>
            <person name="Petzold A."/>
            <person name="Susuki M."/>
            <person name="Suzuki K.-i.T."/>
            <person name="Hayashi T."/>
            <person name="Toyoda A."/>
            <person name="Oliveira C."/>
            <person name="Osipova E."/>
            <person name="Leigh N.D."/>
            <person name="Simon A."/>
            <person name="Yun M.H."/>
        </authorList>
    </citation>
    <scope>NUCLEOTIDE SEQUENCE</scope>
    <source>
        <strain evidence="1">20211129_DDA</strain>
        <tissue evidence="1">Liver</tissue>
    </source>
</reference>
<gene>
    <name evidence="1" type="ORF">NDU88_006718</name>
</gene>
<dbReference type="AlphaFoldDB" id="A0AAV7SQG4"/>
<dbReference type="EMBL" id="JANPWB010000008">
    <property type="protein sequence ID" value="KAJ1166313.1"/>
    <property type="molecule type" value="Genomic_DNA"/>
</dbReference>
<sequence>MEEDTRQGTTLRDVIQAILPREALENKIDTLRADLRLLRDYHLRLAERATTTEREVAEQPPAVTNLINCLATMEGKVKTLKLRAEDAENNTIRLVGLPEKLEGNNMIDFLENLVRSQFSQEGLLPFSHLKEHTGCEADHPHWEPHHDLYWQNYYSTRSK</sequence>
<evidence type="ECO:0000313" key="1">
    <source>
        <dbReference type="EMBL" id="KAJ1166313.1"/>
    </source>
</evidence>
<organism evidence="1 2">
    <name type="scientific">Pleurodeles waltl</name>
    <name type="common">Iberian ribbed newt</name>
    <dbReference type="NCBI Taxonomy" id="8319"/>
    <lineage>
        <taxon>Eukaryota</taxon>
        <taxon>Metazoa</taxon>
        <taxon>Chordata</taxon>
        <taxon>Craniata</taxon>
        <taxon>Vertebrata</taxon>
        <taxon>Euteleostomi</taxon>
        <taxon>Amphibia</taxon>
        <taxon>Batrachia</taxon>
        <taxon>Caudata</taxon>
        <taxon>Salamandroidea</taxon>
        <taxon>Salamandridae</taxon>
        <taxon>Pleurodelinae</taxon>
        <taxon>Pleurodeles</taxon>
    </lineage>
</organism>
<accession>A0AAV7SQG4</accession>
<comment type="caution">
    <text evidence="1">The sequence shown here is derived from an EMBL/GenBank/DDBJ whole genome shotgun (WGS) entry which is preliminary data.</text>
</comment>